<proteinExistence type="predicted"/>
<sequence>MKNYLSLLLGVLIVVLLITTSAAFHFWQVEKNERERLSVNLDQYGRAISTLVLTNTELDSELQKQNEVVMAADSILRAKNRRISQLESLVATKVTIRDTDTVYIPLKPDPFPVQQVDTLPALYRSTFTNTKSCITVSGFILSTDPDPSLAITERSSEIKVSDIRIRRKWYQFWRPREERFIKSNCGEVEIETIYIKK</sequence>
<protein>
    <submittedName>
        <fullName evidence="1">Uncharacterized protein</fullName>
    </submittedName>
</protein>
<comment type="caution">
    <text evidence="1">The sequence shown here is derived from an EMBL/GenBank/DDBJ whole genome shotgun (WGS) entry which is preliminary data.</text>
</comment>
<reference evidence="1" key="1">
    <citation type="submission" date="2019-08" db="EMBL/GenBank/DDBJ databases">
        <authorList>
            <person name="Kucharzyk K."/>
            <person name="Murdoch R.W."/>
            <person name="Higgins S."/>
            <person name="Loffler F."/>
        </authorList>
    </citation>
    <scope>NUCLEOTIDE SEQUENCE</scope>
</reference>
<dbReference type="AlphaFoldDB" id="A0A645CXM1"/>
<accession>A0A645CXM1</accession>
<dbReference type="EMBL" id="VSSQ01031153">
    <property type="protein sequence ID" value="MPM81940.1"/>
    <property type="molecule type" value="Genomic_DNA"/>
</dbReference>
<organism evidence="1">
    <name type="scientific">bioreactor metagenome</name>
    <dbReference type="NCBI Taxonomy" id="1076179"/>
    <lineage>
        <taxon>unclassified sequences</taxon>
        <taxon>metagenomes</taxon>
        <taxon>ecological metagenomes</taxon>
    </lineage>
</organism>
<name>A0A645CXM1_9ZZZZ</name>
<evidence type="ECO:0000313" key="1">
    <source>
        <dbReference type="EMBL" id="MPM81940.1"/>
    </source>
</evidence>
<gene>
    <name evidence="1" type="ORF">SDC9_128998</name>
</gene>